<dbReference type="EMBL" id="JBHTHM010003007">
    <property type="protein sequence ID" value="MFD0788690.1"/>
    <property type="molecule type" value="Genomic_DNA"/>
</dbReference>
<dbReference type="Proteomes" id="UP001597053">
    <property type="component" value="Unassembled WGS sequence"/>
</dbReference>
<proteinExistence type="predicted"/>
<protein>
    <submittedName>
        <fullName evidence="1">TIGR03085 family protein</fullName>
    </submittedName>
</protein>
<reference evidence="2" key="1">
    <citation type="journal article" date="2019" name="Int. J. Syst. Evol. Microbiol.">
        <title>The Global Catalogue of Microorganisms (GCM) 10K type strain sequencing project: providing services to taxonomists for standard genome sequencing and annotation.</title>
        <authorList>
            <consortium name="The Broad Institute Genomics Platform"/>
            <consortium name="The Broad Institute Genome Sequencing Center for Infectious Disease"/>
            <person name="Wu L."/>
            <person name="Ma J."/>
        </authorList>
    </citation>
    <scope>NUCLEOTIDE SEQUENCE [LARGE SCALE GENOMIC DNA]</scope>
    <source>
        <strain evidence="2">JCM 32148</strain>
    </source>
</reference>
<gene>
    <name evidence="1" type="ORF">ACFQZ8_32640</name>
</gene>
<evidence type="ECO:0000313" key="1">
    <source>
        <dbReference type="EMBL" id="MFD0788690.1"/>
    </source>
</evidence>
<organism evidence="1 2">
    <name type="scientific">Micromonospora azadirachtae</name>
    <dbReference type="NCBI Taxonomy" id="1970735"/>
    <lineage>
        <taxon>Bacteria</taxon>
        <taxon>Bacillati</taxon>
        <taxon>Actinomycetota</taxon>
        <taxon>Actinomycetes</taxon>
        <taxon>Micromonosporales</taxon>
        <taxon>Micromonosporaceae</taxon>
        <taxon>Micromonospora</taxon>
    </lineage>
</organism>
<evidence type="ECO:0000313" key="2">
    <source>
        <dbReference type="Proteomes" id="UP001597053"/>
    </source>
</evidence>
<keyword evidence="2" id="KW-1185">Reference proteome</keyword>
<name>A0ABW3AD63_9ACTN</name>
<accession>A0ABW3AD63</accession>
<feature type="non-terminal residue" evidence="1">
    <location>
        <position position="1"/>
    </location>
</feature>
<comment type="caution">
    <text evidence="1">The sequence shown here is derived from an EMBL/GenBank/DDBJ whole genome shotgun (WGS) entry which is preliminary data.</text>
</comment>
<sequence>QAPGHGQLSAGRGGEQVRLVAAPGELTLFLSGRQRVARVQLDGPRELVQRLRGASLGI</sequence>